<accession>A0A8J7TLT6</accession>
<dbReference type="AlphaFoldDB" id="A0A8J7TLT6"/>
<proteinExistence type="predicted"/>
<feature type="domain" description="RES" evidence="1">
    <location>
        <begin position="75"/>
        <end position="204"/>
    </location>
</feature>
<name>A0A8J7TLT6_9BACT</name>
<comment type="caution">
    <text evidence="2">The sequence shown here is derived from an EMBL/GenBank/DDBJ whole genome shotgun (WGS) entry which is preliminary data.</text>
</comment>
<protein>
    <submittedName>
        <fullName evidence="2">RES domain-containing protein</fullName>
    </submittedName>
</protein>
<reference evidence="2" key="1">
    <citation type="submission" date="2021-02" db="EMBL/GenBank/DDBJ databases">
        <title>Genome-Resolved Metagenomics of a Microbial Community Performing Photosynthetic Biological Nutrient Removal.</title>
        <authorList>
            <person name="Mcdaniel E.A."/>
        </authorList>
    </citation>
    <scope>NUCLEOTIDE SEQUENCE</scope>
    <source>
        <strain evidence="2">UWPOB_OBS1</strain>
    </source>
</reference>
<dbReference type="InterPro" id="IPR014914">
    <property type="entry name" value="RES_dom"/>
</dbReference>
<evidence type="ECO:0000259" key="1">
    <source>
        <dbReference type="SMART" id="SM00953"/>
    </source>
</evidence>
<sequence>MLQIPVSTISWTPCYRIVGSRYPAINFFEKVVADPADWELLLQVEQMTDPSFNVGNLSSLEPEDRLSGPGFGRVLPSFTFHDPAGTRFTNGDFGAYYAAIDLETAVYETVHHRTLFMKATNEPAQEIDQLLILADLTGELLDIRDIKSALSKVYDPSNYDESQRFAAHFRNSGSLGVAYKSVRYAAGQCVAIWRPRVLSNPREDRHITYRWDGNRVTGYYDKRNYQPLP</sequence>
<gene>
    <name evidence="2" type="ORF">J0M35_13575</name>
</gene>
<dbReference type="EMBL" id="JAFLCK010000019">
    <property type="protein sequence ID" value="MBN8661390.1"/>
    <property type="molecule type" value="Genomic_DNA"/>
</dbReference>
<evidence type="ECO:0000313" key="3">
    <source>
        <dbReference type="Proteomes" id="UP000664277"/>
    </source>
</evidence>
<evidence type="ECO:0000313" key="2">
    <source>
        <dbReference type="EMBL" id="MBN8661390.1"/>
    </source>
</evidence>
<dbReference type="Proteomes" id="UP000664277">
    <property type="component" value="Unassembled WGS sequence"/>
</dbReference>
<dbReference type="SMART" id="SM00953">
    <property type="entry name" value="RES"/>
    <property type="match status" value="1"/>
</dbReference>
<dbReference type="Pfam" id="PF08808">
    <property type="entry name" value="RES"/>
    <property type="match status" value="1"/>
</dbReference>
<organism evidence="2 3">
    <name type="scientific">Candidatus Obscuribacter phosphatis</name>
    <dbReference type="NCBI Taxonomy" id="1906157"/>
    <lineage>
        <taxon>Bacteria</taxon>
        <taxon>Bacillati</taxon>
        <taxon>Candidatus Melainabacteria</taxon>
        <taxon>Candidatus Obscuribacterales</taxon>
        <taxon>Candidatus Obscuribacteraceae</taxon>
        <taxon>Candidatus Obscuribacter</taxon>
    </lineage>
</organism>